<dbReference type="GO" id="GO:0051301">
    <property type="term" value="P:cell division"/>
    <property type="evidence" value="ECO:0007669"/>
    <property type="project" value="UniProtKB-KW"/>
</dbReference>
<dbReference type="EMBL" id="AP029265">
    <property type="protein sequence ID" value="BFF99550.1"/>
    <property type="molecule type" value="Genomic_DNA"/>
</dbReference>
<dbReference type="Gene3D" id="1.10.472.10">
    <property type="entry name" value="Cyclin-like"/>
    <property type="match status" value="2"/>
</dbReference>
<organism evidence="8 9">
    <name type="scientific">Drosophila madeirensis</name>
    <name type="common">Fruit fly</name>
    <dbReference type="NCBI Taxonomy" id="30013"/>
    <lineage>
        <taxon>Eukaryota</taxon>
        <taxon>Metazoa</taxon>
        <taxon>Ecdysozoa</taxon>
        <taxon>Arthropoda</taxon>
        <taxon>Hexapoda</taxon>
        <taxon>Insecta</taxon>
        <taxon>Pterygota</taxon>
        <taxon>Neoptera</taxon>
        <taxon>Endopterygota</taxon>
        <taxon>Diptera</taxon>
        <taxon>Brachycera</taxon>
        <taxon>Muscomorpha</taxon>
        <taxon>Ephydroidea</taxon>
        <taxon>Drosophilidae</taxon>
        <taxon>Drosophila</taxon>
        <taxon>Sophophora</taxon>
    </lineage>
</organism>
<dbReference type="GO" id="GO:0051726">
    <property type="term" value="P:regulation of cell cycle"/>
    <property type="evidence" value="ECO:0007669"/>
    <property type="project" value="UniProtKB-ARBA"/>
</dbReference>
<evidence type="ECO:0000256" key="4">
    <source>
        <dbReference type="RuleBase" id="RU000383"/>
    </source>
</evidence>
<reference evidence="8 9" key="1">
    <citation type="submission" date="2024-02" db="EMBL/GenBank/DDBJ databases">
        <title>A chromosome-level genome assembly of Drosophila madeirensis, a fruit fly species endemic to Madeira island.</title>
        <authorList>
            <person name="Tomihara K."/>
            <person name="Llopart A."/>
            <person name="Yamamoto D."/>
        </authorList>
    </citation>
    <scope>NUCLEOTIDE SEQUENCE [LARGE SCALE GENOMIC DNA]</scope>
    <source>
        <strain evidence="8 9">RF1</strain>
    </source>
</reference>
<evidence type="ECO:0000259" key="6">
    <source>
        <dbReference type="SMART" id="SM00385"/>
    </source>
</evidence>
<feature type="domain" description="Cyclin-like" evidence="6">
    <location>
        <begin position="208"/>
        <end position="288"/>
    </location>
</feature>
<evidence type="ECO:0000313" key="9">
    <source>
        <dbReference type="Proteomes" id="UP001500889"/>
    </source>
</evidence>
<keyword evidence="1" id="KW-0132">Cell division</keyword>
<evidence type="ECO:0000256" key="3">
    <source>
        <dbReference type="ARBA" id="ARBA00023306"/>
    </source>
</evidence>
<keyword evidence="2 4" id="KW-0195">Cyclin</keyword>
<dbReference type="FunFam" id="1.10.472.10:FF:000010">
    <property type="entry name" value="G1/S-specific cyclin Cln1"/>
    <property type="match status" value="1"/>
</dbReference>
<keyword evidence="3" id="KW-0131">Cell cycle</keyword>
<evidence type="ECO:0000256" key="2">
    <source>
        <dbReference type="ARBA" id="ARBA00023127"/>
    </source>
</evidence>
<dbReference type="InterPro" id="IPR013763">
    <property type="entry name" value="Cyclin-like_dom"/>
</dbReference>
<evidence type="ECO:0000256" key="1">
    <source>
        <dbReference type="ARBA" id="ARBA00022618"/>
    </source>
</evidence>
<evidence type="ECO:0000313" key="8">
    <source>
        <dbReference type="EMBL" id="BFF99550.1"/>
    </source>
</evidence>
<dbReference type="GO" id="GO:0019887">
    <property type="term" value="F:protein kinase regulator activity"/>
    <property type="evidence" value="ECO:0007669"/>
    <property type="project" value="UniProtKB-ARBA"/>
</dbReference>
<dbReference type="Proteomes" id="UP001500889">
    <property type="component" value="Chromosome J"/>
</dbReference>
<feature type="domain" description="Cyclin C-terminal" evidence="7">
    <location>
        <begin position="171"/>
        <end position="316"/>
    </location>
</feature>
<protein>
    <submittedName>
        <fullName evidence="8">Cyclin-J</fullName>
    </submittedName>
</protein>
<dbReference type="Pfam" id="PF02984">
    <property type="entry name" value="Cyclin_C"/>
    <property type="match status" value="1"/>
</dbReference>
<dbReference type="InterPro" id="IPR036915">
    <property type="entry name" value="Cyclin-like_sf"/>
</dbReference>
<evidence type="ECO:0000256" key="5">
    <source>
        <dbReference type="SAM" id="MobiDB-lite"/>
    </source>
</evidence>
<proteinExistence type="inferred from homology"/>
<dbReference type="SMART" id="SM00385">
    <property type="entry name" value="CYCLIN"/>
    <property type="match status" value="2"/>
</dbReference>
<dbReference type="SMART" id="SM01332">
    <property type="entry name" value="Cyclin_C"/>
    <property type="match status" value="1"/>
</dbReference>
<evidence type="ECO:0000259" key="7">
    <source>
        <dbReference type="SMART" id="SM01332"/>
    </source>
</evidence>
<feature type="domain" description="Cyclin-like" evidence="6">
    <location>
        <begin position="76"/>
        <end position="162"/>
    </location>
</feature>
<dbReference type="InterPro" id="IPR004367">
    <property type="entry name" value="Cyclin_C-dom"/>
</dbReference>
<dbReference type="AlphaFoldDB" id="A0AAU9FVF6"/>
<feature type="region of interest" description="Disordered" evidence="5">
    <location>
        <begin position="396"/>
        <end position="415"/>
    </location>
</feature>
<dbReference type="CDD" id="cd20528">
    <property type="entry name" value="CYCLIN_CCNJ-like_rpt1"/>
    <property type="match status" value="1"/>
</dbReference>
<sequence length="440" mass="50287">MQSNKMEQIAIEQNTFAFGKQGAQSKDQLQIERVWKMHWLTDYADDIFVNMKEAEMRRRPIYFNSMQLDERPRLLQLCSLAARTYQLNRATVHLGIYYMDRLTDYFKIRRDKLQLLALTCLHIAAQIENTDASVPRYKELNCLIREGYTPFEYKVVERKVLTHLNFELMRPTTASFTEFFACIFLTRDDYASYNALLEDSAAAGEGIQYLPYDSFESMLAALSRLLLSLSDCTLSIHSFANVRPSLLAAACIAAVRCLSGLPLWSQYLTKLTSYTQEEVEPLVANIRQYYQWHEGLNTPTSYVNMGPSSADSINPDWSTPDSGIGESMVVVEELVTVEYNIIKKAAGSNLAQEELPQPQEQDSSTCVELQETAKPQASKAMVMADPRRAFKRKCKEIYSPEEPQEPATSSAVNMAELQRALKRRLIENNCQEQPQAKRHQ</sequence>
<dbReference type="PANTHER" id="PTHR10177">
    <property type="entry name" value="CYCLINS"/>
    <property type="match status" value="1"/>
</dbReference>
<keyword evidence="9" id="KW-1185">Reference proteome</keyword>
<comment type="similarity">
    <text evidence="4">Belongs to the cyclin family.</text>
</comment>
<name>A0AAU9FVF6_DROMD</name>
<dbReference type="Pfam" id="PF00134">
    <property type="entry name" value="Cyclin_N"/>
    <property type="match status" value="1"/>
</dbReference>
<gene>
    <name evidence="8" type="ORF">DMAD_07426</name>
</gene>
<dbReference type="CDD" id="cd20529">
    <property type="entry name" value="CYCLIN_CCNJ-like_rpt2"/>
    <property type="match status" value="1"/>
</dbReference>
<accession>A0AAU9FVF6</accession>
<dbReference type="InterPro" id="IPR039361">
    <property type="entry name" value="Cyclin"/>
</dbReference>
<dbReference type="SUPFAM" id="SSF47954">
    <property type="entry name" value="Cyclin-like"/>
    <property type="match status" value="2"/>
</dbReference>
<dbReference type="InterPro" id="IPR006671">
    <property type="entry name" value="Cyclin_N"/>
</dbReference>